<evidence type="ECO:0000313" key="3">
    <source>
        <dbReference type="Proteomes" id="UP000607653"/>
    </source>
</evidence>
<comment type="caution">
    <text evidence="2">The sequence shown here is derived from an EMBL/GenBank/DDBJ whole genome shotgun (WGS) entry which is preliminary data.</text>
</comment>
<feature type="region of interest" description="Disordered" evidence="1">
    <location>
        <begin position="132"/>
        <end position="159"/>
    </location>
</feature>
<protein>
    <submittedName>
        <fullName evidence="2">Uncharacterized protein</fullName>
    </submittedName>
</protein>
<evidence type="ECO:0000313" key="2">
    <source>
        <dbReference type="EMBL" id="DAD36429.1"/>
    </source>
</evidence>
<reference evidence="2 3" key="1">
    <citation type="journal article" date="2020" name="Mol. Biol. Evol.">
        <title>Distinct Expression and Methylation Patterns for Genes with Different Fates following a Single Whole-Genome Duplication in Flowering Plants.</title>
        <authorList>
            <person name="Shi T."/>
            <person name="Rahmani R.S."/>
            <person name="Gugger P.F."/>
            <person name="Wang M."/>
            <person name="Li H."/>
            <person name="Zhang Y."/>
            <person name="Li Z."/>
            <person name="Wang Q."/>
            <person name="Van de Peer Y."/>
            <person name="Marchal K."/>
            <person name="Chen J."/>
        </authorList>
    </citation>
    <scope>NUCLEOTIDE SEQUENCE [LARGE SCALE GENOMIC DNA]</scope>
    <source>
        <tissue evidence="2">Leaf</tissue>
    </source>
</reference>
<accession>A0A822YYU1</accession>
<organism evidence="2 3">
    <name type="scientific">Nelumbo nucifera</name>
    <name type="common">Sacred lotus</name>
    <dbReference type="NCBI Taxonomy" id="4432"/>
    <lineage>
        <taxon>Eukaryota</taxon>
        <taxon>Viridiplantae</taxon>
        <taxon>Streptophyta</taxon>
        <taxon>Embryophyta</taxon>
        <taxon>Tracheophyta</taxon>
        <taxon>Spermatophyta</taxon>
        <taxon>Magnoliopsida</taxon>
        <taxon>Proteales</taxon>
        <taxon>Nelumbonaceae</taxon>
        <taxon>Nelumbo</taxon>
    </lineage>
</organism>
<dbReference type="AlphaFoldDB" id="A0A822YYU1"/>
<evidence type="ECO:0000256" key="1">
    <source>
        <dbReference type="SAM" id="MobiDB-lite"/>
    </source>
</evidence>
<dbReference type="EMBL" id="DUZY01000004">
    <property type="protein sequence ID" value="DAD36429.1"/>
    <property type="molecule type" value="Genomic_DNA"/>
</dbReference>
<name>A0A822YYU1_NELNU</name>
<dbReference type="PANTHER" id="PTHR38386">
    <property type="entry name" value="OS05G0426900 PROTEIN"/>
    <property type="match status" value="1"/>
</dbReference>
<keyword evidence="3" id="KW-1185">Reference proteome</keyword>
<sequence>MNEYSKIRVLGTTKSRSRSVDFSDLHSQPQCPKPITTHDTALISKSQKSTEINNICTNETNRLYPCSEKEHQDGVGEIFGVILRKSSSVSSTSSQRFWTEKQNTALQSAVKRAFFMRRSSSVAEGYSRIHDQCNPISSPIDDDDDNDQTTMQTRSKKKRSKLLKACKRFFGL</sequence>
<gene>
    <name evidence="2" type="ORF">HUJ06_007070</name>
</gene>
<dbReference type="PANTHER" id="PTHR38386:SF7">
    <property type="entry name" value="TOPOISOMERASE 1-ASSOCIATED FACTOR 1"/>
    <property type="match status" value="1"/>
</dbReference>
<proteinExistence type="predicted"/>
<dbReference type="Proteomes" id="UP000607653">
    <property type="component" value="Unassembled WGS sequence"/>
</dbReference>